<evidence type="ECO:0000256" key="1">
    <source>
        <dbReference type="SAM" id="Phobius"/>
    </source>
</evidence>
<evidence type="ECO:0000313" key="3">
    <source>
        <dbReference type="Proteomes" id="UP000962161"/>
    </source>
</evidence>
<keyword evidence="1" id="KW-1133">Transmembrane helix</keyword>
<gene>
    <name evidence="2" type="ORF">CGS26_10045</name>
</gene>
<sequence length="167" mass="19620">MKYLEYLKAILESNLFSAFIGSITGGIVTWIVTKNSLKKQFEYQNRLVEVEQKRKEKIALRSIRSEILYNLIYLNGSKKIFDKENMQYINFKESKSNIMLKKDSWEKHSDIIESIEFLDYIGKLQGFYITISSEIMCQATNVERTTRLIKDGHKLLELLDNTIKLYG</sequence>
<organism evidence="2 3">
    <name type="scientific">Clostridium sporogenes</name>
    <dbReference type="NCBI Taxonomy" id="1509"/>
    <lineage>
        <taxon>Bacteria</taxon>
        <taxon>Bacillati</taxon>
        <taxon>Bacillota</taxon>
        <taxon>Clostridia</taxon>
        <taxon>Eubacteriales</taxon>
        <taxon>Clostridiaceae</taxon>
        <taxon>Clostridium</taxon>
    </lineage>
</organism>
<evidence type="ECO:0000313" key="2">
    <source>
        <dbReference type="EMBL" id="QDY32678.1"/>
    </source>
</evidence>
<dbReference type="RefSeq" id="WP_061329883.1">
    <property type="nucleotide sequence ID" value="NZ_CP022405.1"/>
</dbReference>
<protein>
    <submittedName>
        <fullName evidence="2">Uncharacterized protein</fullName>
    </submittedName>
</protein>
<dbReference type="Proteomes" id="UP000962161">
    <property type="component" value="Chromosome"/>
</dbReference>
<proteinExistence type="predicted"/>
<keyword evidence="1" id="KW-0812">Transmembrane</keyword>
<name>A0AAE6I659_CLOSG</name>
<accession>A0AAE6I659</accession>
<keyword evidence="1" id="KW-0472">Membrane</keyword>
<dbReference type="AlphaFoldDB" id="A0AAE6I659"/>
<reference evidence="2" key="1">
    <citation type="submission" date="2017-07" db="EMBL/GenBank/DDBJ databases">
        <title>Genome sequencing of BoNT-producing clostridia.</title>
        <authorList>
            <person name="Williamson C."/>
        </authorList>
    </citation>
    <scope>NUCLEOTIDE SEQUENCE</scope>
    <source>
        <strain evidence="2">AM553</strain>
    </source>
</reference>
<feature type="transmembrane region" description="Helical" evidence="1">
    <location>
        <begin position="15"/>
        <end position="33"/>
    </location>
</feature>
<dbReference type="EMBL" id="CP022405">
    <property type="protein sequence ID" value="QDY32678.1"/>
    <property type="molecule type" value="Genomic_DNA"/>
</dbReference>